<dbReference type="AlphaFoldDB" id="A0A1V3XCW5"/>
<evidence type="ECO:0000256" key="1">
    <source>
        <dbReference type="SAM" id="MobiDB-lite"/>
    </source>
</evidence>
<sequence length="108" mass="10745">MAPAKVFATLAVTVDSDPDTGGLADAVRASASGRSTENGAAGPGAGAEMIPVCAEEPAAAGAAESRSVFISLPRSLIAPDPVGPDLRAVPPPPRLRLAVNSSRHIPLP</sequence>
<proteinExistence type="predicted"/>
<gene>
    <name evidence="2" type="ORF">BZL30_4008</name>
</gene>
<evidence type="ECO:0000313" key="2">
    <source>
        <dbReference type="EMBL" id="OOK76291.1"/>
    </source>
</evidence>
<feature type="region of interest" description="Disordered" evidence="1">
    <location>
        <begin position="16"/>
        <end position="47"/>
    </location>
</feature>
<accession>A0A1V3XCW5</accession>
<evidence type="ECO:0000313" key="3">
    <source>
        <dbReference type="Proteomes" id="UP000189229"/>
    </source>
</evidence>
<reference evidence="2 3" key="1">
    <citation type="submission" date="2017-02" db="EMBL/GenBank/DDBJ databases">
        <title>Complete genome sequences of Mycobacterium kansasii strains isolated from rhesus macaques.</title>
        <authorList>
            <person name="Panda A."/>
            <person name="Nagaraj S."/>
            <person name="Zhao X."/>
            <person name="Tettelin H."/>
            <person name="Detolla L.J."/>
        </authorList>
    </citation>
    <scope>NUCLEOTIDE SEQUENCE [LARGE SCALE GENOMIC DNA]</scope>
    <source>
        <strain evidence="2 3">11-3813</strain>
    </source>
</reference>
<protein>
    <submittedName>
        <fullName evidence="2">Uncharacterized protein</fullName>
    </submittedName>
</protein>
<dbReference type="Proteomes" id="UP000189229">
    <property type="component" value="Unassembled WGS sequence"/>
</dbReference>
<dbReference type="EMBL" id="MVBM01000003">
    <property type="protein sequence ID" value="OOK76291.1"/>
    <property type="molecule type" value="Genomic_DNA"/>
</dbReference>
<organism evidence="2 3">
    <name type="scientific">Mycobacterium kansasii</name>
    <dbReference type="NCBI Taxonomy" id="1768"/>
    <lineage>
        <taxon>Bacteria</taxon>
        <taxon>Bacillati</taxon>
        <taxon>Actinomycetota</taxon>
        <taxon>Actinomycetes</taxon>
        <taxon>Mycobacteriales</taxon>
        <taxon>Mycobacteriaceae</taxon>
        <taxon>Mycobacterium</taxon>
    </lineage>
</organism>
<comment type="caution">
    <text evidence="2">The sequence shown here is derived from an EMBL/GenBank/DDBJ whole genome shotgun (WGS) entry which is preliminary data.</text>
</comment>
<name>A0A1V3XCW5_MYCKA</name>